<reference evidence="2 3" key="1">
    <citation type="submission" date="2019-03" db="EMBL/GenBank/DDBJ databases">
        <title>Single cell metagenomics reveals metabolic interactions within the superorganism composed of flagellate Streblomastix strix and complex community of Bacteroidetes bacteria on its surface.</title>
        <authorList>
            <person name="Treitli S.C."/>
            <person name="Kolisko M."/>
            <person name="Husnik F."/>
            <person name="Keeling P."/>
            <person name="Hampl V."/>
        </authorList>
    </citation>
    <scope>NUCLEOTIDE SEQUENCE [LARGE SCALE GENOMIC DNA]</scope>
    <source>
        <strain evidence="2">ST1C</strain>
    </source>
</reference>
<feature type="compositionally biased region" description="Polar residues" evidence="1">
    <location>
        <begin position="23"/>
        <end position="35"/>
    </location>
</feature>
<sequence length="169" mass="19313">MQQEEQPVKEVGKDEPEGDLNKEQQPQNPSQTENVQIEKQDQQNVQDDKLNKDDDDEEEEGDIQFKGIDGRTFYVENKLWAFDEQGNPCSKEEFDKFQKEADPELLKSLRADDLSSTQQSGSVHTLPAEQYKFVPVSPIINQPIKNEKSLFSGMAAMHNQDVELAKSKQ</sequence>
<feature type="compositionally biased region" description="Basic and acidic residues" evidence="1">
    <location>
        <begin position="36"/>
        <end position="52"/>
    </location>
</feature>
<protein>
    <submittedName>
        <fullName evidence="2">Uncharacterized protein</fullName>
    </submittedName>
</protein>
<comment type="caution">
    <text evidence="2">The sequence shown here is derived from an EMBL/GenBank/DDBJ whole genome shotgun (WGS) entry which is preliminary data.</text>
</comment>
<feature type="compositionally biased region" description="Acidic residues" evidence="1">
    <location>
        <begin position="53"/>
        <end position="62"/>
    </location>
</feature>
<feature type="compositionally biased region" description="Basic and acidic residues" evidence="1">
    <location>
        <begin position="1"/>
        <end position="22"/>
    </location>
</feature>
<gene>
    <name evidence="2" type="ORF">EZS28_049013</name>
</gene>
<name>A0A5J4TD11_9EUKA</name>
<proteinExistence type="predicted"/>
<dbReference type="EMBL" id="SNRW01034584">
    <property type="protein sequence ID" value="KAA6355460.1"/>
    <property type="molecule type" value="Genomic_DNA"/>
</dbReference>
<accession>A0A5J4TD11</accession>
<dbReference type="AlphaFoldDB" id="A0A5J4TD11"/>
<organism evidence="2 3">
    <name type="scientific">Streblomastix strix</name>
    <dbReference type="NCBI Taxonomy" id="222440"/>
    <lineage>
        <taxon>Eukaryota</taxon>
        <taxon>Metamonada</taxon>
        <taxon>Preaxostyla</taxon>
        <taxon>Oxymonadida</taxon>
        <taxon>Streblomastigidae</taxon>
        <taxon>Streblomastix</taxon>
    </lineage>
</organism>
<dbReference type="Proteomes" id="UP000324800">
    <property type="component" value="Unassembled WGS sequence"/>
</dbReference>
<feature type="region of interest" description="Disordered" evidence="1">
    <location>
        <begin position="1"/>
        <end position="68"/>
    </location>
</feature>
<evidence type="ECO:0000313" key="2">
    <source>
        <dbReference type="EMBL" id="KAA6355460.1"/>
    </source>
</evidence>
<evidence type="ECO:0000256" key="1">
    <source>
        <dbReference type="SAM" id="MobiDB-lite"/>
    </source>
</evidence>
<feature type="non-terminal residue" evidence="2">
    <location>
        <position position="169"/>
    </location>
</feature>
<evidence type="ECO:0000313" key="3">
    <source>
        <dbReference type="Proteomes" id="UP000324800"/>
    </source>
</evidence>